<name>D6ZE81_SEGRD</name>
<protein>
    <submittedName>
        <fullName evidence="2">Transcriptional regulator, XRE family</fullName>
    </submittedName>
</protein>
<dbReference type="eggNOG" id="COG1396">
    <property type="taxonomic scope" value="Bacteria"/>
</dbReference>
<organism evidence="2 3">
    <name type="scientific">Segniliparus rotundus (strain ATCC BAA-972 / CDC 1076 / CIP 108378 / DSM 44985 / JCM 13578)</name>
    <dbReference type="NCBI Taxonomy" id="640132"/>
    <lineage>
        <taxon>Bacteria</taxon>
        <taxon>Bacillati</taxon>
        <taxon>Actinomycetota</taxon>
        <taxon>Actinomycetes</taxon>
        <taxon>Mycobacteriales</taxon>
        <taxon>Segniliparaceae</taxon>
        <taxon>Segniliparus</taxon>
    </lineage>
</organism>
<dbReference type="Proteomes" id="UP000002247">
    <property type="component" value="Chromosome"/>
</dbReference>
<evidence type="ECO:0000313" key="3">
    <source>
        <dbReference type="Proteomes" id="UP000002247"/>
    </source>
</evidence>
<dbReference type="PROSITE" id="PS50943">
    <property type="entry name" value="HTH_CROC1"/>
    <property type="match status" value="1"/>
</dbReference>
<dbReference type="SUPFAM" id="SSF47413">
    <property type="entry name" value="lambda repressor-like DNA-binding domains"/>
    <property type="match status" value="1"/>
</dbReference>
<dbReference type="SMART" id="SM00530">
    <property type="entry name" value="HTH_XRE"/>
    <property type="match status" value="1"/>
</dbReference>
<dbReference type="HOGENOM" id="CLU_1915652_0_0_11"/>
<feature type="domain" description="HTH cro/C1-type" evidence="1">
    <location>
        <begin position="5"/>
        <end position="64"/>
    </location>
</feature>
<evidence type="ECO:0000259" key="1">
    <source>
        <dbReference type="PROSITE" id="PS50943"/>
    </source>
</evidence>
<accession>D6ZE81</accession>
<dbReference type="STRING" id="640132.Srot_0884"/>
<dbReference type="CDD" id="cd00093">
    <property type="entry name" value="HTH_XRE"/>
    <property type="match status" value="1"/>
</dbReference>
<evidence type="ECO:0000313" key="2">
    <source>
        <dbReference type="EMBL" id="ADG97361.1"/>
    </source>
</evidence>
<proteinExistence type="predicted"/>
<reference evidence="2 3" key="1">
    <citation type="journal article" date="2010" name="Stand. Genomic Sci.">
        <title>Complete genome sequence of Segniliparus rotundus type strain (CDC 1076).</title>
        <authorList>
            <person name="Sikorski J."/>
            <person name="Lapidus A."/>
            <person name="Copeland A."/>
            <person name="Misra M."/>
            <person name="Glavina Del Rio T."/>
            <person name="Nolan M."/>
            <person name="Lucas S."/>
            <person name="Chen F."/>
            <person name="Tice H."/>
            <person name="Cheng J.F."/>
            <person name="Jando M."/>
            <person name="Schneider S."/>
            <person name="Bruce D."/>
            <person name="Goodwin L."/>
            <person name="Pitluck S."/>
            <person name="Liolios K."/>
            <person name="Mikhailova N."/>
            <person name="Pati A."/>
            <person name="Ivanova N."/>
            <person name="Mavromatis K."/>
            <person name="Chen A."/>
            <person name="Palaniappan K."/>
            <person name="Chertkov O."/>
            <person name="Land M."/>
            <person name="Hauser L."/>
            <person name="Chang Y.J."/>
            <person name="Jeffries C.D."/>
            <person name="Brettin T."/>
            <person name="Detter J.C."/>
            <person name="Han C."/>
            <person name="Rohde M."/>
            <person name="Goker M."/>
            <person name="Bristow J."/>
            <person name="Eisen J.A."/>
            <person name="Markowitz V."/>
            <person name="Hugenholtz P."/>
            <person name="Kyrpides N.C."/>
            <person name="Klenk H.P."/>
        </authorList>
    </citation>
    <scope>NUCLEOTIDE SEQUENCE [LARGE SCALE GENOMIC DNA]</scope>
    <source>
        <strain evidence="3">ATCC BAA-972 / CDC 1076 / CIP 108378 / DSM 44985 / JCM 13578</strain>
    </source>
</reference>
<dbReference type="KEGG" id="srt:Srot_0884"/>
<keyword evidence="3" id="KW-1185">Reference proteome</keyword>
<dbReference type="Pfam" id="PF01381">
    <property type="entry name" value="HTH_3"/>
    <property type="match status" value="1"/>
</dbReference>
<dbReference type="AlphaFoldDB" id="D6ZE81"/>
<dbReference type="Gene3D" id="1.10.260.40">
    <property type="entry name" value="lambda repressor-like DNA-binding domains"/>
    <property type="match status" value="1"/>
</dbReference>
<dbReference type="EMBL" id="CP001958">
    <property type="protein sequence ID" value="ADG97361.1"/>
    <property type="molecule type" value="Genomic_DNA"/>
</dbReference>
<dbReference type="InterPro" id="IPR001387">
    <property type="entry name" value="Cro/C1-type_HTH"/>
</dbReference>
<gene>
    <name evidence="2" type="ordered locus">Srot_0884</name>
</gene>
<dbReference type="InterPro" id="IPR010982">
    <property type="entry name" value="Lambda_DNA-bd_dom_sf"/>
</dbReference>
<sequence>MARNLVRYRKQAELSQVDVVRMLTERGVPLSVPSYSAIENGGTRITVDLLVAAADALGVSPATLLIPHAEDMEAEVELTGAKATAVQAWRWITAQSPLKPLEDKGKRAEAEVRAWRYRVSPIWWGRGQDGDR</sequence>
<dbReference type="GO" id="GO:0003677">
    <property type="term" value="F:DNA binding"/>
    <property type="evidence" value="ECO:0007669"/>
    <property type="project" value="InterPro"/>
</dbReference>